<dbReference type="PANTHER" id="PTHR43790:SF8">
    <property type="entry name" value="SUGAR ABC TRANSPORTER ATP-BINDING PROTEIN"/>
    <property type="match status" value="1"/>
</dbReference>
<feature type="domain" description="ABC transporter" evidence="3">
    <location>
        <begin position="8"/>
        <end position="248"/>
    </location>
</feature>
<dbReference type="PANTHER" id="PTHR43790">
    <property type="entry name" value="CARBOHYDRATE TRANSPORT ATP-BINDING PROTEIN MG119-RELATED"/>
    <property type="match status" value="1"/>
</dbReference>
<keyword evidence="2 4" id="KW-0067">ATP-binding</keyword>
<dbReference type="PROSITE" id="PS50893">
    <property type="entry name" value="ABC_TRANSPORTER_2"/>
    <property type="match status" value="1"/>
</dbReference>
<dbReference type="GO" id="GO:0005524">
    <property type="term" value="F:ATP binding"/>
    <property type="evidence" value="ECO:0007669"/>
    <property type="project" value="UniProtKB-KW"/>
</dbReference>
<name>A0A917WWK5_9ACTN</name>
<evidence type="ECO:0000256" key="1">
    <source>
        <dbReference type="ARBA" id="ARBA00022741"/>
    </source>
</evidence>
<dbReference type="InterPro" id="IPR003439">
    <property type="entry name" value="ABC_transporter-like_ATP-bd"/>
</dbReference>
<gene>
    <name evidence="4" type="ORF">GCM10007977_042200</name>
</gene>
<dbReference type="InterPro" id="IPR027417">
    <property type="entry name" value="P-loop_NTPase"/>
</dbReference>
<proteinExistence type="predicted"/>
<dbReference type="PROSITE" id="PS00211">
    <property type="entry name" value="ABC_TRANSPORTER_1"/>
    <property type="match status" value="1"/>
</dbReference>
<keyword evidence="1" id="KW-0547">Nucleotide-binding</keyword>
<dbReference type="Gene3D" id="3.40.50.300">
    <property type="entry name" value="P-loop containing nucleotide triphosphate hydrolases"/>
    <property type="match status" value="1"/>
</dbReference>
<evidence type="ECO:0000313" key="4">
    <source>
        <dbReference type="EMBL" id="GGM36371.1"/>
    </source>
</evidence>
<dbReference type="AlphaFoldDB" id="A0A917WWK5"/>
<dbReference type="InterPro" id="IPR050107">
    <property type="entry name" value="ABC_carbohydrate_import_ATPase"/>
</dbReference>
<keyword evidence="5" id="KW-1185">Reference proteome</keyword>
<dbReference type="SMART" id="SM00382">
    <property type="entry name" value="AAA"/>
    <property type="match status" value="1"/>
</dbReference>
<dbReference type="SUPFAM" id="SSF52540">
    <property type="entry name" value="P-loop containing nucleoside triphosphate hydrolases"/>
    <property type="match status" value="1"/>
</dbReference>
<accession>A0A917WWK5</accession>
<protein>
    <submittedName>
        <fullName evidence="4">Sugar ABC transporter ATP-binding protein</fullName>
    </submittedName>
</protein>
<reference evidence="4" key="2">
    <citation type="submission" date="2020-09" db="EMBL/GenBank/DDBJ databases">
        <authorList>
            <person name="Sun Q."/>
            <person name="Ohkuma M."/>
        </authorList>
    </citation>
    <scope>NUCLEOTIDE SEQUENCE</scope>
    <source>
        <strain evidence="4">JCM 19831</strain>
    </source>
</reference>
<organism evidence="4 5">
    <name type="scientific">Dactylosporangium sucinum</name>
    <dbReference type="NCBI Taxonomy" id="1424081"/>
    <lineage>
        <taxon>Bacteria</taxon>
        <taxon>Bacillati</taxon>
        <taxon>Actinomycetota</taxon>
        <taxon>Actinomycetes</taxon>
        <taxon>Micromonosporales</taxon>
        <taxon>Micromonosporaceae</taxon>
        <taxon>Dactylosporangium</taxon>
    </lineage>
</organism>
<evidence type="ECO:0000259" key="3">
    <source>
        <dbReference type="PROSITE" id="PS50893"/>
    </source>
</evidence>
<dbReference type="InterPro" id="IPR017871">
    <property type="entry name" value="ABC_transporter-like_CS"/>
</dbReference>
<dbReference type="CDD" id="cd03216">
    <property type="entry name" value="ABC_Carb_Monos_I"/>
    <property type="match status" value="1"/>
</dbReference>
<evidence type="ECO:0000256" key="2">
    <source>
        <dbReference type="ARBA" id="ARBA00022840"/>
    </source>
</evidence>
<dbReference type="Proteomes" id="UP000642070">
    <property type="component" value="Unassembled WGS sequence"/>
</dbReference>
<comment type="caution">
    <text evidence="4">The sequence shown here is derived from an EMBL/GenBank/DDBJ whole genome shotgun (WGS) entry which is preliminary data.</text>
</comment>
<dbReference type="EMBL" id="BMPI01000019">
    <property type="protein sequence ID" value="GGM36371.1"/>
    <property type="molecule type" value="Genomic_DNA"/>
</dbReference>
<dbReference type="InterPro" id="IPR003593">
    <property type="entry name" value="AAA+_ATPase"/>
</dbReference>
<dbReference type="GO" id="GO:0016887">
    <property type="term" value="F:ATP hydrolysis activity"/>
    <property type="evidence" value="ECO:0007669"/>
    <property type="project" value="InterPro"/>
</dbReference>
<sequence length="268" mass="29270">MTGGTPLLRAEAVTKRYGGVEALRDVSIDVRAGEITCLLGDNGAGKSTLIKVLSGVVRPDSGAIWFDGERIELSSPRDALRRGIATVFQDLALVGVMPIYRNFFLGREPTRGRFSLGWFDSRRAREIARRELREVGIDLRDMRQPVETLSGGQRQCVAIARAVYFGARVLILDEPTSALGVREAELVLRHVLRARASGIGVVLITHNVHHAYPVGDSFVVLRRGGLEGTYRKEDLTVGGLVRHMAGGAELTRLQEDLEKMLEAVGDAG</sequence>
<reference evidence="4" key="1">
    <citation type="journal article" date="2014" name="Int. J. Syst. Evol. Microbiol.">
        <title>Complete genome sequence of Corynebacterium casei LMG S-19264T (=DSM 44701T), isolated from a smear-ripened cheese.</title>
        <authorList>
            <consortium name="US DOE Joint Genome Institute (JGI-PGF)"/>
            <person name="Walter F."/>
            <person name="Albersmeier A."/>
            <person name="Kalinowski J."/>
            <person name="Ruckert C."/>
        </authorList>
    </citation>
    <scope>NUCLEOTIDE SEQUENCE</scope>
    <source>
        <strain evidence="4">JCM 19831</strain>
    </source>
</reference>
<evidence type="ECO:0000313" key="5">
    <source>
        <dbReference type="Proteomes" id="UP000642070"/>
    </source>
</evidence>
<dbReference type="Pfam" id="PF00005">
    <property type="entry name" value="ABC_tran"/>
    <property type="match status" value="1"/>
</dbReference>
<dbReference type="RefSeq" id="WP_190251606.1">
    <property type="nucleotide sequence ID" value="NZ_BMPI01000019.1"/>
</dbReference>